<dbReference type="CDD" id="cd00207">
    <property type="entry name" value="fer2"/>
    <property type="match status" value="1"/>
</dbReference>
<dbReference type="Pfam" id="PF00111">
    <property type="entry name" value="Fer2"/>
    <property type="match status" value="1"/>
</dbReference>
<protein>
    <recommendedName>
        <fullName evidence="3">2Fe-2S ferredoxin-type domain-containing protein</fullName>
    </recommendedName>
</protein>
<dbReference type="AlphaFoldDB" id="A0A383E9E6"/>
<evidence type="ECO:0000256" key="2">
    <source>
        <dbReference type="ARBA" id="ARBA00022827"/>
    </source>
</evidence>
<dbReference type="SUPFAM" id="SSF54292">
    <property type="entry name" value="2Fe-2S ferredoxin-like"/>
    <property type="match status" value="1"/>
</dbReference>
<organism evidence="4">
    <name type="scientific">marine metagenome</name>
    <dbReference type="NCBI Taxonomy" id="408172"/>
    <lineage>
        <taxon>unclassified sequences</taxon>
        <taxon>metagenomes</taxon>
        <taxon>ecological metagenomes</taxon>
    </lineage>
</organism>
<evidence type="ECO:0000256" key="1">
    <source>
        <dbReference type="ARBA" id="ARBA00022630"/>
    </source>
</evidence>
<dbReference type="InterPro" id="IPR001041">
    <property type="entry name" value="2Fe-2S_ferredoxin-type"/>
</dbReference>
<dbReference type="EMBL" id="UINC01223865">
    <property type="protein sequence ID" value="SVE53229.1"/>
    <property type="molecule type" value="Genomic_DNA"/>
</dbReference>
<feature type="non-terminal residue" evidence="4">
    <location>
        <position position="79"/>
    </location>
</feature>
<feature type="domain" description="2Fe-2S ferredoxin-type" evidence="3">
    <location>
        <begin position="24"/>
        <end position="79"/>
    </location>
</feature>
<gene>
    <name evidence="4" type="ORF">METZ01_LOCUS506083</name>
</gene>
<name>A0A383E9E6_9ZZZZ</name>
<keyword evidence="1" id="KW-0285">Flavoprotein</keyword>
<accession>A0A383E9E6</accession>
<evidence type="ECO:0000313" key="4">
    <source>
        <dbReference type="EMBL" id="SVE53229.1"/>
    </source>
</evidence>
<sequence>MLTAVVVSLVGLLMIARRQLVATGDVTITVNGDADKALQTSAGSTLLGTLADNQIFIPSACGGKGSCGVCKVKVLDGGG</sequence>
<dbReference type="PROSITE" id="PS51085">
    <property type="entry name" value="2FE2S_FER_2"/>
    <property type="match status" value="1"/>
</dbReference>
<proteinExistence type="predicted"/>
<dbReference type="InterPro" id="IPR012675">
    <property type="entry name" value="Beta-grasp_dom_sf"/>
</dbReference>
<dbReference type="PANTHER" id="PTHR43644">
    <property type="entry name" value="NA(+)-TRANSLOCATING NADH-QUINONE REDUCTASE SUBUNIT"/>
    <property type="match status" value="1"/>
</dbReference>
<dbReference type="InterPro" id="IPR036010">
    <property type="entry name" value="2Fe-2S_ferredoxin-like_sf"/>
</dbReference>
<dbReference type="PANTHER" id="PTHR43644:SF1">
    <property type="entry name" value="NAD(P)H-FLAVIN REDUCTASE"/>
    <property type="match status" value="1"/>
</dbReference>
<dbReference type="Gene3D" id="3.10.20.30">
    <property type="match status" value="1"/>
</dbReference>
<keyword evidence="2" id="KW-0274">FAD</keyword>
<dbReference type="GO" id="GO:0051536">
    <property type="term" value="F:iron-sulfur cluster binding"/>
    <property type="evidence" value="ECO:0007669"/>
    <property type="project" value="InterPro"/>
</dbReference>
<reference evidence="4" key="1">
    <citation type="submission" date="2018-05" db="EMBL/GenBank/DDBJ databases">
        <authorList>
            <person name="Lanie J.A."/>
            <person name="Ng W.-L."/>
            <person name="Kazmierczak K.M."/>
            <person name="Andrzejewski T.M."/>
            <person name="Davidsen T.M."/>
            <person name="Wayne K.J."/>
            <person name="Tettelin H."/>
            <person name="Glass J.I."/>
            <person name="Rusch D."/>
            <person name="Podicherti R."/>
            <person name="Tsui H.-C.T."/>
            <person name="Winkler M.E."/>
        </authorList>
    </citation>
    <scope>NUCLEOTIDE SEQUENCE</scope>
</reference>
<evidence type="ECO:0000259" key="3">
    <source>
        <dbReference type="PROSITE" id="PS51085"/>
    </source>
</evidence>